<name>T2MIZ6_HYDVU</name>
<evidence type="ECO:0000256" key="4">
    <source>
        <dbReference type="ARBA" id="ARBA00022824"/>
    </source>
</evidence>
<feature type="region of interest" description="Disordered" evidence="6">
    <location>
        <begin position="876"/>
        <end position="900"/>
    </location>
</feature>
<feature type="region of interest" description="Disordered" evidence="6">
    <location>
        <begin position="1966"/>
        <end position="2009"/>
    </location>
</feature>
<feature type="region of interest" description="Disordered" evidence="6">
    <location>
        <begin position="2252"/>
        <end position="2352"/>
    </location>
</feature>
<evidence type="ECO:0000313" key="8">
    <source>
        <dbReference type="EMBL" id="CDG72079.1"/>
    </source>
</evidence>
<feature type="region of interest" description="Disordered" evidence="6">
    <location>
        <begin position="28"/>
        <end position="126"/>
    </location>
</feature>
<feature type="compositionally biased region" description="Polar residues" evidence="6">
    <location>
        <begin position="883"/>
        <end position="895"/>
    </location>
</feature>
<feature type="region of interest" description="Disordered" evidence="6">
    <location>
        <begin position="2366"/>
        <end position="2407"/>
    </location>
</feature>
<dbReference type="PANTHER" id="PTHR13402:SF6">
    <property type="entry name" value="SECRETORY 16, ISOFORM I"/>
    <property type="match status" value="1"/>
</dbReference>
<feature type="compositionally biased region" description="Polar residues" evidence="6">
    <location>
        <begin position="28"/>
        <end position="48"/>
    </location>
</feature>
<feature type="compositionally biased region" description="Basic and acidic residues" evidence="6">
    <location>
        <begin position="2152"/>
        <end position="2165"/>
    </location>
</feature>
<feature type="compositionally biased region" description="Polar residues" evidence="6">
    <location>
        <begin position="1059"/>
        <end position="1083"/>
    </location>
</feature>
<feature type="compositionally biased region" description="Low complexity" evidence="6">
    <location>
        <begin position="2264"/>
        <end position="2284"/>
    </location>
</feature>
<dbReference type="PANTHER" id="PTHR13402">
    <property type="entry name" value="RGPR-RELATED"/>
    <property type="match status" value="1"/>
</dbReference>
<evidence type="ECO:0000256" key="6">
    <source>
        <dbReference type="SAM" id="MobiDB-lite"/>
    </source>
</evidence>
<dbReference type="GO" id="GO:0007030">
    <property type="term" value="P:Golgi organization"/>
    <property type="evidence" value="ECO:0007669"/>
    <property type="project" value="TreeGrafter"/>
</dbReference>
<reference evidence="8" key="1">
    <citation type="journal article" date="2013" name="Genome Biol. Evol.">
        <title>Punctuated emergences of genetic and phenotypic innovations in eumetazoan, bilaterian, euteleostome, and hominidae ancestors.</title>
        <authorList>
            <person name="Wenger Y."/>
            <person name="Galliot B."/>
        </authorList>
    </citation>
    <scope>NUCLEOTIDE SEQUENCE</scope>
    <source>
        <tissue evidence="8">Whole animals</tissue>
    </source>
</reference>
<dbReference type="GO" id="GO:0070971">
    <property type="term" value="C:endoplasmic reticulum exit site"/>
    <property type="evidence" value="ECO:0007669"/>
    <property type="project" value="TreeGrafter"/>
</dbReference>
<feature type="compositionally biased region" description="Low complexity" evidence="6">
    <location>
        <begin position="1998"/>
        <end position="2007"/>
    </location>
</feature>
<feature type="compositionally biased region" description="Low complexity" evidence="6">
    <location>
        <begin position="1970"/>
        <end position="1985"/>
    </location>
</feature>
<gene>
    <name evidence="8" type="primary">SEC16A</name>
</gene>
<feature type="region of interest" description="Disordered" evidence="6">
    <location>
        <begin position="1054"/>
        <end position="1098"/>
    </location>
</feature>
<dbReference type="Gene3D" id="1.25.40.1030">
    <property type="match status" value="1"/>
</dbReference>
<proteinExistence type="evidence at transcript level"/>
<keyword evidence="4" id="KW-0256">Endoplasmic reticulum</keyword>
<keyword evidence="5" id="KW-0931">ER-Golgi transport</keyword>
<dbReference type="InterPro" id="IPR024298">
    <property type="entry name" value="Sec16_Sec23-bd"/>
</dbReference>
<dbReference type="KEGG" id="hmg:100197480"/>
<dbReference type="EMBL" id="HAAD01005847">
    <property type="protein sequence ID" value="CDG72079.1"/>
    <property type="molecule type" value="mRNA"/>
</dbReference>
<evidence type="ECO:0000256" key="1">
    <source>
        <dbReference type="ARBA" id="ARBA00004240"/>
    </source>
</evidence>
<evidence type="ECO:0000259" key="7">
    <source>
        <dbReference type="Pfam" id="PF12931"/>
    </source>
</evidence>
<feature type="compositionally biased region" description="Polar residues" evidence="6">
    <location>
        <begin position="85"/>
        <end position="100"/>
    </location>
</feature>
<keyword evidence="3" id="KW-0813">Transport</keyword>
<evidence type="ECO:0000256" key="3">
    <source>
        <dbReference type="ARBA" id="ARBA00022448"/>
    </source>
</evidence>
<feature type="compositionally biased region" description="Low complexity" evidence="6">
    <location>
        <begin position="1174"/>
        <end position="1221"/>
    </location>
</feature>
<dbReference type="GO" id="GO:0070973">
    <property type="term" value="P:protein localization to endoplasmic reticulum exit site"/>
    <property type="evidence" value="ECO:0007669"/>
    <property type="project" value="TreeGrafter"/>
</dbReference>
<dbReference type="OrthoDB" id="8918678at2759"/>
<dbReference type="Pfam" id="PF12931">
    <property type="entry name" value="TPR_Sec16"/>
    <property type="match status" value="1"/>
</dbReference>
<comment type="similarity">
    <text evidence="2">Belongs to the SEC16 family.</text>
</comment>
<organism evidence="8">
    <name type="scientific">Hydra vulgaris</name>
    <name type="common">Hydra</name>
    <name type="synonym">Hydra attenuata</name>
    <dbReference type="NCBI Taxonomy" id="6087"/>
    <lineage>
        <taxon>Eukaryota</taxon>
        <taxon>Metazoa</taxon>
        <taxon>Cnidaria</taxon>
        <taxon>Hydrozoa</taxon>
        <taxon>Hydroidolina</taxon>
        <taxon>Anthoathecata</taxon>
        <taxon>Aplanulata</taxon>
        <taxon>Hydridae</taxon>
        <taxon>Hydra</taxon>
    </lineage>
</organism>
<evidence type="ECO:0000256" key="5">
    <source>
        <dbReference type="ARBA" id="ARBA00022892"/>
    </source>
</evidence>
<feature type="region of interest" description="Disordered" evidence="6">
    <location>
        <begin position="1172"/>
        <end position="1234"/>
    </location>
</feature>
<accession>T2MIZ6</accession>
<dbReference type="GO" id="GO:0016192">
    <property type="term" value="P:vesicle-mediated transport"/>
    <property type="evidence" value="ECO:0007669"/>
    <property type="project" value="UniProtKB-KW"/>
</dbReference>
<feature type="domain" description="Sec16 Sec23-binding" evidence="7">
    <location>
        <begin position="1683"/>
        <end position="1913"/>
    </location>
</feature>
<dbReference type="GO" id="GO:0012507">
    <property type="term" value="C:ER to Golgi transport vesicle membrane"/>
    <property type="evidence" value="ECO:0007669"/>
    <property type="project" value="TreeGrafter"/>
</dbReference>
<protein>
    <submittedName>
        <fullName evidence="8">Protein transport protein Sec16A</fullName>
    </submittedName>
</protein>
<comment type="subcellular location">
    <subcellularLocation>
        <location evidence="1">Endoplasmic reticulum</location>
    </subcellularLocation>
</comment>
<feature type="compositionally biased region" description="Basic and acidic residues" evidence="6">
    <location>
        <begin position="2187"/>
        <end position="2196"/>
    </location>
</feature>
<feature type="region of interest" description="Disordered" evidence="6">
    <location>
        <begin position="2149"/>
        <end position="2209"/>
    </location>
</feature>
<sequence>MHHSSYMNNAFHQNHQYKQDAPGSSTSLFYTGFGRNSPQNPNNSSDIFNKSVLPDQPSLFMSSPPSQIPPTPPPQIPPTPPTSSYNASNIEQNSVSNPYRTNRGRRSYHTTNTLFSGNSSKSSSNFFETSSLASSASVKSNLLSDNVQPHIPSNYQPFSNFPIASNQYTDQYNTLNTVSESQTLNESDRNLGELMKCFENDSKVSTSTVKKPLTKEERREVRERARKARLRIKNQDDSTNSFEGLISEISSQGTSLCSDVSADIQDGKLFTNSYNTNDFVDSTQRGELSATLSNQDHIQNNYYYHNNFYNSESYGNTNSDNKLQSDSYNYTEEHLPKTNFLSNAFPRSTDIADHKSSSFTEAHPETHGDISDMTSSYKNITPLQDLWANSQHGYIKSQLDFINDNQDLSKHNDQHSRTFYTNESSADTNLQASYNEKLNVTTDQKSLYNEQFNFPINSKAFYFSESNASTNPQDFYINESNVPTNSQPLDNFYQNDFNSNEVDQNCESNKTELIDINEANFERNKIELYDSFRNNEPYSNFREQFRNEEASQNLQDKFPSFTESSLVIRHKSEIPSVSSNDLVETHECQTLSSLESHDKFSSKLNLQTFNYDNIVENINQLNVSPDIILYESAETPVNDNANDFAPKNKDQVVYTPNEQMLSDDEKTTSGGHSSYDVLSQLSSGNTSRISPYQLIDAIKYPAPSSLNSNNSSPLEMIQNVSIGSSLYEKVNAASSGSINTNSFDLGEFTPEVVNPHVEKLNTSEEENSINKQNLLKKKMFDILNNAEHAGRHPISVPSPGSSLSYANFVSNVPTNFDVSISNTSSSIVNGPPKKLVDQSSTLLDNKVDLLKNSSNFSVFAEDTSFKNQIFTSNLSTSNSNFSKQNASETQSSSLENSHDTALLNSSEKLSQKATKPEKSTQFHENYFNSRQIELDKSTSNPAYENSIYTDYKPSEQPLYYESKEHLLHYEPKSYPSHNEPKDHHETKVQASLYEPKEHPSQYEEFQVTQSEQCLTRELSVAPNVEISKIHNQPGSLELSKSQILNTEVARKKLHYPDPNSHSINQPVIQQRSTSEPQSSMNQNQEEKSTLHTNQSINGKTSSFQVNKDIFYSPFAQLSSSKQETISKNLIPVHQSTSKEVSQLCQNSSISSNQAVDVIPVTNQTDVLKTHVQPSNNFNSQSSLPQSSSVQESYPSQLPLPQPSLTQQYNYPSQSPLPQSSYKVHENYPSVPQPTYTAQENYTSVQSNYTPQYNTSQYSQQNIKQNQNNSTAERSEHLKNLTDIQSISQQSLNQIERPQVHQSNASQFNLTQNQMYPFNPSNIQGNLNNVQGVQDQLHLNNNFNNYSTPIPLTKEIPPTIEQTSSHIIGPNVAYPNQFNQYPVQQPMVYAPESFPPFNHYNLYGGIYPNAWPHGLEQIHMQQQYEQQYMDYYQQQAAYYNYYNQQLTAQFPPHPHYDYSQAYGWPGYYDQYSYTSSSASSVYESRPTSVIERQSSKNSDQALDELPDFSSELSFQHPEPKETEIKVNRSTPLSFTGVHLRARFNPIDGKLCIVAPKQPLDGEIAYVQNYALESIVPIPIHKRFPGPLLRGDTNKKYILRLVLSTVQEVLPTVYENENELVAQTALWEFVGLLVKQNGTFDGSDIADMLCSLISKTEVDGVKKSPLVHSYTPRVISEKNLEDYHQYMTTGQVRDGLEHTIRYEMWGHAFMLATSLGGRYLQLVQSRFMDSLKPSDPLKTLYSYLSGRDVEYFKKQAAVETWIQNLCILASNTSGNKQKDRERLIAFGDGLRDLHMVGAAHLCYLLAKLPFGLHTSNDSKIVLIGLEHRLHTTKQASVWAQPLNIQLTELYQFALTLNDLTFTIPAFQNYKFEYALQLMEYGYCTEALAYFESISLAILKEPSNEYYTQHLIKKIIKYAEQALLNGIKYYEDRDVPDWLNQLHALELSISSTCITSVFSGNNNLSFEHNKTGNVDSNQNKSNQNKTNVESFMSQHSHSESVRSSSTNEDSQLNVNGSVTETVQFNMTNGLDAISNFNANDNPYFIPDSNENVYNFNAEERTHYDDRQNNAYEASVYSEESSNERASNSREGYFNEQSLSYREGYQYGYLENDLAGYNNMWHNSNTNMNQVNDNHDYQDFTLSGQSLDTDMQTDSITEKQSEFQDSKFEPEEDLFSEFSKKKSNNAVNDNFKQEKNESSKKTTKPKQPVNNKKGWLGSIISKFTPAKEIHLPDDKDNSIYYDETLKRWVDKNENPAEARKALPPPPTSFSTLSTTAAAVLPPTAPTVVSDSKTLPSNGLPRRSSLSKRHSVTKVKPEDNSNLSEKNNAVKESAVSAESEKKVGPPSKFSMRAQGGNAKRGLRYVNAMGNNASTTAPTTVLDPFISAGTNSSNKQGNQNNKPMYFDPSQASS</sequence>
<dbReference type="CDD" id="cd09233">
    <property type="entry name" value="ACE1-Sec16-like"/>
    <property type="match status" value="1"/>
</dbReference>
<feature type="compositionally biased region" description="Pro residues" evidence="6">
    <location>
        <begin position="66"/>
        <end position="81"/>
    </location>
</feature>
<feature type="compositionally biased region" description="Low complexity" evidence="6">
    <location>
        <begin position="112"/>
        <end position="126"/>
    </location>
</feature>
<feature type="compositionally biased region" description="Low complexity" evidence="6">
    <location>
        <begin position="2383"/>
        <end position="2396"/>
    </location>
</feature>
<evidence type="ECO:0000256" key="2">
    <source>
        <dbReference type="ARBA" id="ARBA00005927"/>
    </source>
</evidence>